<dbReference type="EMBL" id="CP063056">
    <property type="protein sequence ID" value="QPB42699.1"/>
    <property type="molecule type" value="Genomic_DNA"/>
</dbReference>
<keyword evidence="2" id="KW-1185">Reference proteome</keyword>
<dbReference type="Pfam" id="PF10933">
    <property type="entry name" value="DUF2827"/>
    <property type="match status" value="1"/>
</dbReference>
<gene>
    <name evidence="1" type="ORF">IHV77_00795</name>
</gene>
<evidence type="ECO:0000313" key="1">
    <source>
        <dbReference type="EMBL" id="QPB42699.1"/>
    </source>
</evidence>
<dbReference type="Proteomes" id="UP000663069">
    <property type="component" value="Chromosome"/>
</dbReference>
<dbReference type="RefSeq" id="WP_194812277.1">
    <property type="nucleotide sequence ID" value="NZ_CP063056.1"/>
</dbReference>
<dbReference type="InterPro" id="IPR021234">
    <property type="entry name" value="DUF2827"/>
</dbReference>
<name>A0ABX6UXC6_9PAST</name>
<organism evidence="1 2">
    <name type="scientific">Rodentibacter haemolyticus</name>
    <dbReference type="NCBI Taxonomy" id="2778911"/>
    <lineage>
        <taxon>Bacteria</taxon>
        <taxon>Pseudomonadati</taxon>
        <taxon>Pseudomonadota</taxon>
        <taxon>Gammaproteobacteria</taxon>
        <taxon>Pasteurellales</taxon>
        <taxon>Pasteurellaceae</taxon>
        <taxon>Rodentibacter</taxon>
    </lineage>
</organism>
<accession>A0ABX6UXC6</accession>
<reference evidence="1 2" key="1">
    <citation type="submission" date="2020-10" db="EMBL/GenBank/DDBJ databases">
        <title>Genome Sequencing of Rodentibacter spp. strain DSM111151.</title>
        <authorList>
            <person name="Benga L."/>
            <person name="Lautwein T."/>
        </authorList>
    </citation>
    <scope>NUCLEOTIDE SEQUENCE [LARGE SCALE GENOMIC DNA]</scope>
    <source>
        <strain evidence="1 2">DSM 111151</strain>
    </source>
</reference>
<evidence type="ECO:0000313" key="2">
    <source>
        <dbReference type="Proteomes" id="UP000663069"/>
    </source>
</evidence>
<proteinExistence type="predicted"/>
<protein>
    <submittedName>
        <fullName evidence="1">DUF2827 family protein</fullName>
    </submittedName>
</protein>
<sequence>MSKKPKTKKYKIGITFNLESKIADIWANGANQNIIFLFNLFKASKIVKDVILVSWGPEKKNTPPKGFMLDGLDLKFAYIEDVIDDLDVLIEGTLSIEHQYMERMHQHNGKVVCYKMGPDYIMDIEYFIFDKQPGRTFNGTKFDANWIIPQNMNTCESYCSIMNRCNSYQVPAIWEPLFCDKVIKRLKDEHNIEFGYKPDLNKKKKRISSFEPNIFIFKNCFTPVLIVEQAYRTSPENIEHYYLCNTYEKREHPTFFNFIGRTEIVKDKILTVEGRYQMPDFLSRYVDVVLSHQWENGLNYAYNDALYGGYPFIHNSKLLPKGVGYYYDQFDAFEGAKVLLDVIENHDKNHEEYVKRANDYLDSLHPTNPINLHIYERELKRLFEE</sequence>